<dbReference type="Gene3D" id="2.30.180.10">
    <property type="entry name" value="FAS1 domain"/>
    <property type="match status" value="4"/>
</dbReference>
<dbReference type="GO" id="GO:0050839">
    <property type="term" value="F:cell adhesion molecule binding"/>
    <property type="evidence" value="ECO:0007669"/>
    <property type="project" value="TreeGrafter"/>
</dbReference>
<keyword evidence="5 9" id="KW-0732">Signal</keyword>
<keyword evidence="2" id="KW-0301">Gamma-carboxyglutamic acid</keyword>
<dbReference type="PANTHER" id="PTHR10900">
    <property type="entry name" value="PERIOSTIN-RELATED"/>
    <property type="match status" value="1"/>
</dbReference>
<feature type="chain" id="PRO_5025650182" evidence="9">
    <location>
        <begin position="19"/>
        <end position="739"/>
    </location>
</feature>
<reference evidence="11" key="2">
    <citation type="submission" date="2025-09" db="UniProtKB">
        <authorList>
            <consortium name="Ensembl"/>
        </authorList>
    </citation>
    <scope>IDENTIFICATION</scope>
</reference>
<evidence type="ECO:0000256" key="6">
    <source>
        <dbReference type="ARBA" id="ARBA00022737"/>
    </source>
</evidence>
<feature type="domain" description="FAS1" evidence="10">
    <location>
        <begin position="336"/>
        <end position="460"/>
    </location>
</feature>
<dbReference type="FunFam" id="2.30.180.10:FF:000002">
    <property type="entry name" value="periostin isoform X1"/>
    <property type="match status" value="1"/>
</dbReference>
<keyword evidence="4" id="KW-0272">Extracellular matrix</keyword>
<dbReference type="FunFam" id="2.30.180.10:FF:000032">
    <property type="entry name" value="Fasciclin domain-containing protein, putative"/>
    <property type="match status" value="1"/>
</dbReference>
<dbReference type="Pfam" id="PF02469">
    <property type="entry name" value="Fasciclin"/>
    <property type="match status" value="4"/>
</dbReference>
<dbReference type="InterPro" id="IPR036378">
    <property type="entry name" value="FAS1_dom_sf"/>
</dbReference>
<evidence type="ECO:0000313" key="11">
    <source>
        <dbReference type="Ensembl" id="ENSSTUP00000045508.1"/>
    </source>
</evidence>
<dbReference type="FunFam" id="2.30.180.10:FF:000003">
    <property type="entry name" value="periostin isoform X1"/>
    <property type="match status" value="1"/>
</dbReference>
<gene>
    <name evidence="11" type="primary">POSTN</name>
</gene>
<accession>A0A673ZFA6</accession>
<dbReference type="GO" id="GO:0030198">
    <property type="term" value="P:extracellular matrix organization"/>
    <property type="evidence" value="ECO:0007669"/>
    <property type="project" value="TreeGrafter"/>
</dbReference>
<dbReference type="GO" id="GO:0007155">
    <property type="term" value="P:cell adhesion"/>
    <property type="evidence" value="ECO:0007669"/>
    <property type="project" value="UniProtKB-KW"/>
</dbReference>
<evidence type="ECO:0000256" key="8">
    <source>
        <dbReference type="ARBA" id="ARBA00023157"/>
    </source>
</evidence>
<evidence type="ECO:0000256" key="1">
    <source>
        <dbReference type="ARBA" id="ARBA00004498"/>
    </source>
</evidence>
<dbReference type="Ensembl" id="ENSSTUT00000047493.1">
    <property type="protein sequence ID" value="ENSSTUP00000045508.1"/>
    <property type="gene ID" value="ENSSTUG00000018480.1"/>
</dbReference>
<feature type="signal peptide" evidence="9">
    <location>
        <begin position="1"/>
        <end position="18"/>
    </location>
</feature>
<feature type="domain" description="FAS1" evidence="10">
    <location>
        <begin position="59"/>
        <end position="198"/>
    </location>
</feature>
<keyword evidence="3" id="KW-0964">Secreted</keyword>
<dbReference type="PROSITE" id="PS50213">
    <property type="entry name" value="FAS1"/>
    <property type="match status" value="4"/>
</dbReference>
<keyword evidence="7" id="KW-0130">Cell adhesion</keyword>
<evidence type="ECO:0000256" key="9">
    <source>
        <dbReference type="SAM" id="SignalP"/>
    </source>
</evidence>
<dbReference type="PANTHER" id="PTHR10900:SF12">
    <property type="entry name" value="PERIOSTIN"/>
    <property type="match status" value="1"/>
</dbReference>
<evidence type="ECO:0000256" key="2">
    <source>
        <dbReference type="ARBA" id="ARBA00022479"/>
    </source>
</evidence>
<keyword evidence="12" id="KW-1185">Reference proteome</keyword>
<dbReference type="GeneTree" id="ENSGT00530000063860"/>
<dbReference type="AlphaFoldDB" id="A0A673ZFA6"/>
<reference evidence="11" key="1">
    <citation type="submission" date="2025-08" db="UniProtKB">
        <authorList>
            <consortium name="Ensembl"/>
        </authorList>
    </citation>
    <scope>IDENTIFICATION</scope>
</reference>
<keyword evidence="6" id="KW-0677">Repeat</keyword>
<evidence type="ECO:0000256" key="3">
    <source>
        <dbReference type="ARBA" id="ARBA00022525"/>
    </source>
</evidence>
<dbReference type="FunFam" id="2.30.180.10:FF:000001">
    <property type="entry name" value="periostin isoform X1"/>
    <property type="match status" value="1"/>
</dbReference>
<evidence type="ECO:0000256" key="4">
    <source>
        <dbReference type="ARBA" id="ARBA00022530"/>
    </source>
</evidence>
<evidence type="ECO:0000256" key="5">
    <source>
        <dbReference type="ARBA" id="ARBA00022729"/>
    </source>
</evidence>
<dbReference type="GO" id="GO:0005615">
    <property type="term" value="C:extracellular space"/>
    <property type="evidence" value="ECO:0007669"/>
    <property type="project" value="TreeGrafter"/>
</dbReference>
<evidence type="ECO:0000256" key="7">
    <source>
        <dbReference type="ARBA" id="ARBA00022889"/>
    </source>
</evidence>
<sequence>SNQMLLLFQLCSFNHVSSVSLATVRPNVCALQQVMGTKKKYFSTCRNCYFLVLMVPSLPCSTVAPIDNVYGTLGLVKAISTQEYSHISKLREEIEGSGSYTFFAPSNDAWDLLDGEVRSALVSNVNIELYNALHYHMANKRLQTKDLKNGLVVDSMYNDLGLYINHYSNGIVTVNCARIIHGNQVATNGVVHVIDRVITAVGNTIQDVIEVDDDLTTLNDVVLASGLLDKLGQPGQYTLFAPTNDAFAKLDSDVLQRLMGDKGVLQALLNFHMLNSVQCSEGIMSGQTFETLEGHNIEIGCDGESLTVNGIKMVLKKDIVTTNGVIHLIDEVLMPDSAKQVMELLTPSQSTFSDMVSELGLSAAMEAKAEYTLLAPLNSVFTDEVMAIDQSFLKMILENHILKEKITLGQLYNGQRLETIAGKFLRVFIYRTAVCIENSCLVRGSKEGSNGALHLMKTLMKPAETTMFQILTNNGRFKIFLSLMETAGLTDLLKQEGEYTLFAPSDEAFAGVRDSNMNALRTILLYHFSNGVFIGGGLETGVTNLLKSLQGNNLRVLHANNTIRVNTIEVPEHDIMATNGVIHFVKTLLYPGELPAGNSDLLGLLRRLIKYMEIKVLVIEREPTITKVTRVIEGEPTITKVTRVIEGEPTITKVRRVIEGEPTITKVTRVIEGEPTITKVTRVIEGEPTITKVTRVIEGEPKFTKVTRVIEGEPKVTKVTRVVSGTYLTDTHVFIDSCP</sequence>
<comment type="subcellular location">
    <subcellularLocation>
        <location evidence="1">Secreted</location>
        <location evidence="1">Extracellular space</location>
        <location evidence="1">Extracellular matrix</location>
    </subcellularLocation>
</comment>
<feature type="domain" description="FAS1" evidence="10">
    <location>
        <begin position="202"/>
        <end position="333"/>
    </location>
</feature>
<feature type="domain" description="FAS1" evidence="10">
    <location>
        <begin position="464"/>
        <end position="589"/>
    </location>
</feature>
<keyword evidence="8" id="KW-1015">Disulfide bond</keyword>
<dbReference type="InterPro" id="IPR000782">
    <property type="entry name" value="FAS1_domain"/>
</dbReference>
<dbReference type="SMART" id="SM00554">
    <property type="entry name" value="FAS1"/>
    <property type="match status" value="4"/>
</dbReference>
<evidence type="ECO:0000259" key="10">
    <source>
        <dbReference type="PROSITE" id="PS50213"/>
    </source>
</evidence>
<organism evidence="11 12">
    <name type="scientific">Salmo trutta</name>
    <name type="common">Brown trout</name>
    <dbReference type="NCBI Taxonomy" id="8032"/>
    <lineage>
        <taxon>Eukaryota</taxon>
        <taxon>Metazoa</taxon>
        <taxon>Chordata</taxon>
        <taxon>Craniata</taxon>
        <taxon>Vertebrata</taxon>
        <taxon>Euteleostomi</taxon>
        <taxon>Actinopterygii</taxon>
        <taxon>Neopterygii</taxon>
        <taxon>Teleostei</taxon>
        <taxon>Protacanthopterygii</taxon>
        <taxon>Salmoniformes</taxon>
        <taxon>Salmonidae</taxon>
        <taxon>Salmoninae</taxon>
        <taxon>Salmo</taxon>
    </lineage>
</organism>
<protein>
    <submittedName>
        <fullName evidence="11">Periostin</fullName>
    </submittedName>
</protein>
<evidence type="ECO:0000313" key="12">
    <source>
        <dbReference type="Proteomes" id="UP000472277"/>
    </source>
</evidence>
<dbReference type="SUPFAM" id="SSF82153">
    <property type="entry name" value="FAS1 domain"/>
    <property type="match status" value="4"/>
</dbReference>
<name>A0A673ZFA6_SALTR</name>
<dbReference type="GO" id="GO:0031012">
    <property type="term" value="C:extracellular matrix"/>
    <property type="evidence" value="ECO:0007669"/>
    <property type="project" value="TreeGrafter"/>
</dbReference>
<dbReference type="InterPro" id="IPR050904">
    <property type="entry name" value="Adhesion/Biosynth-related"/>
</dbReference>
<dbReference type="Proteomes" id="UP000472277">
    <property type="component" value="Chromosome 26"/>
</dbReference>
<proteinExistence type="predicted"/>